<reference evidence="1 2" key="1">
    <citation type="submission" date="2014-09" db="EMBL/GenBank/DDBJ databases">
        <authorList>
            <person name="Magalhaes I.L.F."/>
            <person name="Oliveira U."/>
            <person name="Santos F.R."/>
            <person name="Vidigal T.H.D.A."/>
            <person name="Brescovit A.D."/>
            <person name="Santos A.J."/>
        </authorList>
    </citation>
    <scope>NUCLEOTIDE SEQUENCE [LARGE SCALE GENOMIC DNA]</scope>
</reference>
<dbReference type="EMBL" id="CCYA01000238">
    <property type="protein sequence ID" value="CEH14045.1"/>
    <property type="molecule type" value="Genomic_DNA"/>
</dbReference>
<keyword evidence="2" id="KW-1185">Reference proteome</keyword>
<protein>
    <submittedName>
        <fullName evidence="1">Uncharacterized protein</fullName>
    </submittedName>
</protein>
<evidence type="ECO:0000313" key="1">
    <source>
        <dbReference type="EMBL" id="CEH14045.1"/>
    </source>
</evidence>
<accession>A0A0P1BF77</accession>
<proteinExistence type="predicted"/>
<dbReference type="AlphaFoldDB" id="A0A0P1BF77"/>
<evidence type="ECO:0000313" key="2">
    <source>
        <dbReference type="Proteomes" id="UP000054845"/>
    </source>
</evidence>
<dbReference type="Proteomes" id="UP000054845">
    <property type="component" value="Unassembled WGS sequence"/>
</dbReference>
<organism evidence="1 2">
    <name type="scientific">Ceraceosorus bombacis</name>
    <dbReference type="NCBI Taxonomy" id="401625"/>
    <lineage>
        <taxon>Eukaryota</taxon>
        <taxon>Fungi</taxon>
        <taxon>Dikarya</taxon>
        <taxon>Basidiomycota</taxon>
        <taxon>Ustilaginomycotina</taxon>
        <taxon>Exobasidiomycetes</taxon>
        <taxon>Ceraceosorales</taxon>
        <taxon>Ceraceosoraceae</taxon>
        <taxon>Ceraceosorus</taxon>
    </lineage>
</organism>
<name>A0A0P1BF77_9BASI</name>
<sequence length="79" mass="8993">MPTHTSLQRRWWEARHLVASGTRPHTDKTSLSVLPRGRLLEQLCGQALLALVRNQGADFLTRADTRDPFPVDPFMSPDR</sequence>